<proteinExistence type="predicted"/>
<dbReference type="Pfam" id="PF01607">
    <property type="entry name" value="CBM_14"/>
    <property type="match status" value="2"/>
</dbReference>
<dbReference type="Proteomes" id="UP000677054">
    <property type="component" value="Unassembled WGS sequence"/>
</dbReference>
<dbReference type="GO" id="GO:0005975">
    <property type="term" value="P:carbohydrate metabolic process"/>
    <property type="evidence" value="ECO:0007669"/>
    <property type="project" value="InterPro"/>
</dbReference>
<feature type="compositionally biased region" description="Basic and acidic residues" evidence="1">
    <location>
        <begin position="704"/>
        <end position="724"/>
    </location>
</feature>
<dbReference type="PROSITE" id="PS51910">
    <property type="entry name" value="GH18_2"/>
    <property type="match status" value="1"/>
</dbReference>
<organism evidence="4">
    <name type="scientific">Darwinula stevensoni</name>
    <dbReference type="NCBI Taxonomy" id="69355"/>
    <lineage>
        <taxon>Eukaryota</taxon>
        <taxon>Metazoa</taxon>
        <taxon>Ecdysozoa</taxon>
        <taxon>Arthropoda</taxon>
        <taxon>Crustacea</taxon>
        <taxon>Oligostraca</taxon>
        <taxon>Ostracoda</taxon>
        <taxon>Podocopa</taxon>
        <taxon>Podocopida</taxon>
        <taxon>Darwinulocopina</taxon>
        <taxon>Darwinuloidea</taxon>
        <taxon>Darwinulidae</taxon>
        <taxon>Darwinula</taxon>
    </lineage>
</organism>
<feature type="region of interest" description="Disordered" evidence="1">
    <location>
        <begin position="286"/>
        <end position="635"/>
    </location>
</feature>
<dbReference type="SUPFAM" id="SSF51445">
    <property type="entry name" value="(Trans)glycosidases"/>
    <property type="match status" value="1"/>
</dbReference>
<dbReference type="InterPro" id="IPR001223">
    <property type="entry name" value="Glyco_hydro18_cat"/>
</dbReference>
<evidence type="ECO:0000313" key="4">
    <source>
        <dbReference type="EMBL" id="CAD7245508.1"/>
    </source>
</evidence>
<dbReference type="AlphaFoldDB" id="A0A7R8X907"/>
<dbReference type="InterPro" id="IPR036508">
    <property type="entry name" value="Chitin-bd_dom_sf"/>
</dbReference>
<feature type="compositionally biased region" description="Polar residues" evidence="1">
    <location>
        <begin position="792"/>
        <end position="803"/>
    </location>
</feature>
<feature type="region of interest" description="Disordered" evidence="1">
    <location>
        <begin position="179"/>
        <end position="216"/>
    </location>
</feature>
<dbReference type="GO" id="GO:0005576">
    <property type="term" value="C:extracellular region"/>
    <property type="evidence" value="ECO:0007669"/>
    <property type="project" value="InterPro"/>
</dbReference>
<dbReference type="EMBL" id="LR900387">
    <property type="protein sequence ID" value="CAD7245508.1"/>
    <property type="molecule type" value="Genomic_DNA"/>
</dbReference>
<dbReference type="Pfam" id="PF00704">
    <property type="entry name" value="Glyco_hydro_18"/>
    <property type="match status" value="1"/>
</dbReference>
<dbReference type="InterPro" id="IPR002557">
    <property type="entry name" value="Chitin-bd_dom"/>
</dbReference>
<dbReference type="GO" id="GO:0006032">
    <property type="term" value="P:chitin catabolic process"/>
    <property type="evidence" value="ECO:0007669"/>
    <property type="project" value="TreeGrafter"/>
</dbReference>
<dbReference type="InterPro" id="IPR050314">
    <property type="entry name" value="Glycosyl_Hydrlase_18"/>
</dbReference>
<feature type="compositionally biased region" description="Low complexity" evidence="1">
    <location>
        <begin position="182"/>
        <end position="194"/>
    </location>
</feature>
<feature type="region of interest" description="Disordered" evidence="1">
    <location>
        <begin position="702"/>
        <end position="726"/>
    </location>
</feature>
<evidence type="ECO:0000259" key="3">
    <source>
        <dbReference type="PROSITE" id="PS51910"/>
    </source>
</evidence>
<dbReference type="PANTHER" id="PTHR11177">
    <property type="entry name" value="CHITINASE"/>
    <property type="match status" value="1"/>
</dbReference>
<evidence type="ECO:0000313" key="5">
    <source>
        <dbReference type="Proteomes" id="UP000677054"/>
    </source>
</evidence>
<feature type="domain" description="Chitin-binding type-2" evidence="2">
    <location>
        <begin position="920"/>
        <end position="979"/>
    </location>
</feature>
<feature type="compositionally biased region" description="Polar residues" evidence="1">
    <location>
        <begin position="95"/>
        <end position="104"/>
    </location>
</feature>
<dbReference type="Gene3D" id="3.20.20.80">
    <property type="entry name" value="Glycosidases"/>
    <property type="match status" value="1"/>
</dbReference>
<feature type="compositionally biased region" description="Low complexity" evidence="1">
    <location>
        <begin position="555"/>
        <end position="571"/>
    </location>
</feature>
<accession>A0A7R8X907</accession>
<dbReference type="EMBL" id="CAJPEV010000870">
    <property type="protein sequence ID" value="CAG0889212.1"/>
    <property type="molecule type" value="Genomic_DNA"/>
</dbReference>
<dbReference type="PROSITE" id="PS50940">
    <property type="entry name" value="CHIT_BIND_II"/>
    <property type="match status" value="2"/>
</dbReference>
<dbReference type="PANTHER" id="PTHR11177:SF399">
    <property type="entry name" value="CHITINASE 6, ISOFORM C"/>
    <property type="match status" value="1"/>
</dbReference>
<reference evidence="4" key="1">
    <citation type="submission" date="2020-11" db="EMBL/GenBank/DDBJ databases">
        <authorList>
            <person name="Tran Van P."/>
        </authorList>
    </citation>
    <scope>NUCLEOTIDE SEQUENCE</scope>
</reference>
<feature type="compositionally biased region" description="Polar residues" evidence="1">
    <location>
        <begin position="615"/>
        <end position="635"/>
    </location>
</feature>
<evidence type="ECO:0008006" key="6">
    <source>
        <dbReference type="Google" id="ProtNLM"/>
    </source>
</evidence>
<protein>
    <recommendedName>
        <fullName evidence="6">Chitinase</fullName>
    </recommendedName>
</protein>
<feature type="compositionally biased region" description="Basic and acidic residues" evidence="1">
    <location>
        <begin position="357"/>
        <end position="381"/>
    </location>
</feature>
<dbReference type="SUPFAM" id="SSF57625">
    <property type="entry name" value="Invertebrate chitin-binding proteins"/>
    <property type="match status" value="2"/>
</dbReference>
<dbReference type="Gene3D" id="2.170.140.10">
    <property type="entry name" value="Chitin binding domain"/>
    <property type="match status" value="2"/>
</dbReference>
<feature type="region of interest" description="Disordered" evidence="1">
    <location>
        <begin position="89"/>
        <end position="108"/>
    </location>
</feature>
<gene>
    <name evidence="4" type="ORF">DSTB1V02_LOCUS5381</name>
</gene>
<feature type="compositionally biased region" description="Polar residues" evidence="1">
    <location>
        <begin position="498"/>
        <end position="515"/>
    </location>
</feature>
<dbReference type="GO" id="GO:0008061">
    <property type="term" value="F:chitin binding"/>
    <property type="evidence" value="ECO:0007669"/>
    <property type="project" value="InterPro"/>
</dbReference>
<feature type="domain" description="Chitin-binding type-2" evidence="2">
    <location>
        <begin position="113"/>
        <end position="172"/>
    </location>
</feature>
<name>A0A7R8X907_9CRUS</name>
<dbReference type="InterPro" id="IPR017853">
    <property type="entry name" value="GH"/>
</dbReference>
<keyword evidence="5" id="KW-1185">Reference proteome</keyword>
<evidence type="ECO:0000259" key="2">
    <source>
        <dbReference type="PROSITE" id="PS50940"/>
    </source>
</evidence>
<dbReference type="OrthoDB" id="76388at2759"/>
<dbReference type="SMART" id="SM00494">
    <property type="entry name" value="ChtBD2"/>
    <property type="match status" value="2"/>
</dbReference>
<feature type="region of interest" description="Disordered" evidence="1">
    <location>
        <begin position="786"/>
        <end position="848"/>
    </location>
</feature>
<sequence length="981" mass="110102">MEDVCENIAVHSWKVMKEDQTAVGPYAYKEGQWVGYDDEDIARRKAQYVREEGLGGIMFWSVDNDDFRGLCNGQQYPLIEASKEALFQKGKEKNTTPSSSSTSGQDRRANAADFSCKDEGFFTHPKECTKYFWCLDTPALGLVSHLFTCPSGLYFNSISGSCDFPTNVICLSSIRKGEDKSTTTSRPIQPTTTPYKGPPPDEEGDHPSRKGYVLPSDEDLFGTPEGKPTDLKQLLSLINDLGTSHFPKVIWSSRAPYGDRYSFFPTPFPGGVDAVKDILVPEERERPAHEEAKLQRGPQFVPPSRARTETREEPEEETEDPSSSPSRGFGGGRGPQYVVIDRRREGSGGGEEGLDLEEGRPTTEEPRKRFNLEYVTLDRGKQPQSTTPLAIAEEEEGTAPVDVDQEPLFPQYVTIRRPKPLARPDELEETDAERGQPQVEVEQPLEEVRRPLEEEKRPLEEEKQPLEEERQPLEEEEPEVSLMVSVKETVRTEDGQEIFSSRQEQVLDISSTTEAASEPTRGVPVRGSFQTRTRRPFVPVRNQTPVKRRQEIVAPSPSSTTEESPPTSTTSAVRVLSRPGVRTRRPFLPSLRTRSTTAKPTEEESPPSSPRRRTLFQNRFQSRSRSTEAPPSTTEEIAVTTTEFFHPIEEVKTSMAFHVETETEVQAKTSEKTAGVAKRRREERLTAPVVVPLVGELSEIEIAEPSRHQPEREESSTQKENSLREEEDVAVEAGIPTEFVVTSNGGVTIPHPDVTSAFQRDEGATRSRIVTRKRPLAVTRTTPLEELRETTSPVRETSRQSFGVTPDFGVFSSDSEKEFVRRRSRPTTTPEPQVASETGRRKDPDQSGAEFLLSRVRNPDEIVRSPTTQIAPTASSFSDYDDFYDYDYSNKDLGTGNKFLEYYSGVINLDRKIRMMEDGRIKCLDAGLFPHPNHCKKFISCVRMKTGKMRGWIYTCPSHLAFDPIGGMCNWNDATFCGGAA</sequence>
<dbReference type="GO" id="GO:0004568">
    <property type="term" value="F:chitinase activity"/>
    <property type="evidence" value="ECO:0007669"/>
    <property type="project" value="TreeGrafter"/>
</dbReference>
<feature type="compositionally biased region" description="Basic and acidic residues" evidence="1">
    <location>
        <begin position="446"/>
        <end position="473"/>
    </location>
</feature>
<evidence type="ECO:0000256" key="1">
    <source>
        <dbReference type="SAM" id="MobiDB-lite"/>
    </source>
</evidence>
<dbReference type="FunFam" id="2.170.140.10:FF:000005">
    <property type="entry name" value="Acidic mammalian chitinase"/>
    <property type="match status" value="1"/>
</dbReference>
<feature type="domain" description="GH18" evidence="3">
    <location>
        <begin position="1"/>
        <end position="89"/>
    </location>
</feature>